<keyword evidence="3" id="KW-1185">Reference proteome</keyword>
<accession>A0ABY6U9H4</accession>
<evidence type="ECO:0000256" key="1">
    <source>
        <dbReference type="SAM" id="MobiDB-lite"/>
    </source>
</evidence>
<feature type="region of interest" description="Disordered" evidence="1">
    <location>
        <begin position="127"/>
        <end position="147"/>
    </location>
</feature>
<comment type="caution">
    <text evidence="2">The sequence shown here is derived from an EMBL/GenBank/DDBJ whole genome shotgun (WGS) entry which is preliminary data.</text>
</comment>
<sequence>MEKSLTKAFCQYTGIIKPKRSFRNIEQDIYTVGILWNARELIIYDDASEIWRHGIHWHVKEGNCGIFKAKNGLPVELRDPLDIITKDLESLSGDFKKLEDITFVGKLADWSWLMGDEYRVHGPEVVTKPLEGFPNPRESDGTKSQDEYGNMGEQFQELGISDDSGIKSQTFSGSTLPPREQWNVRPSWQEVLGERSPKPKIGRHGFSYNSSSCGGVWAGFRLYLGDQPRLEFSPLRWEDVKQYTYSFRTSPDHHPSPSFIKGYLNGGKSAHFPQCIVKLDIIRPGELPHWTSSHDCWEPVTGAFDSSIGDLRGVDWRIPVEFSVPHPSWGPEEYTDPGFDEPLSQGHQKELGYLNKCRLLALFNLVVMQSLY</sequence>
<dbReference type="Proteomes" id="UP000766486">
    <property type="component" value="Unassembled WGS sequence"/>
</dbReference>
<evidence type="ECO:0000313" key="2">
    <source>
        <dbReference type="EMBL" id="VUC26699.1"/>
    </source>
</evidence>
<evidence type="ECO:0000313" key="3">
    <source>
        <dbReference type="Proteomes" id="UP000766486"/>
    </source>
</evidence>
<protein>
    <submittedName>
        <fullName evidence="2">Uncharacterized protein</fullName>
    </submittedName>
</protein>
<name>A0ABY6U9H4_BIOOC</name>
<organism evidence="2 3">
    <name type="scientific">Bionectria ochroleuca</name>
    <name type="common">Gliocladium roseum</name>
    <dbReference type="NCBI Taxonomy" id="29856"/>
    <lineage>
        <taxon>Eukaryota</taxon>
        <taxon>Fungi</taxon>
        <taxon>Dikarya</taxon>
        <taxon>Ascomycota</taxon>
        <taxon>Pezizomycotina</taxon>
        <taxon>Sordariomycetes</taxon>
        <taxon>Hypocreomycetidae</taxon>
        <taxon>Hypocreales</taxon>
        <taxon>Bionectriaceae</taxon>
        <taxon>Clonostachys</taxon>
    </lineage>
</organism>
<proteinExistence type="predicted"/>
<dbReference type="EMBL" id="CABFNS010000755">
    <property type="protein sequence ID" value="VUC26699.1"/>
    <property type="molecule type" value="Genomic_DNA"/>
</dbReference>
<feature type="compositionally biased region" description="Basic and acidic residues" evidence="1">
    <location>
        <begin position="137"/>
        <end position="146"/>
    </location>
</feature>
<gene>
    <name evidence="2" type="ORF">CLO192961_LOCUS194049</name>
</gene>
<reference evidence="2 3" key="1">
    <citation type="submission" date="2019-06" db="EMBL/GenBank/DDBJ databases">
        <authorList>
            <person name="Broberg M."/>
        </authorList>
    </citation>
    <scope>NUCLEOTIDE SEQUENCE [LARGE SCALE GENOMIC DNA]</scope>
</reference>